<sequence length="49" mass="5602">MISNYCMFYCEIPYLVFCFGLLAGSSMFFSHKFLKEARGLDATGHHTLC</sequence>
<evidence type="ECO:0000313" key="2">
    <source>
        <dbReference type="EMBL" id="ADE75859.1"/>
    </source>
</evidence>
<organism evidence="2">
    <name type="scientific">Picea sitchensis</name>
    <name type="common">Sitka spruce</name>
    <name type="synonym">Pinus sitchensis</name>
    <dbReference type="NCBI Taxonomy" id="3332"/>
    <lineage>
        <taxon>Eukaryota</taxon>
        <taxon>Viridiplantae</taxon>
        <taxon>Streptophyta</taxon>
        <taxon>Embryophyta</taxon>
        <taxon>Tracheophyta</taxon>
        <taxon>Spermatophyta</taxon>
        <taxon>Pinopsida</taxon>
        <taxon>Pinidae</taxon>
        <taxon>Conifers I</taxon>
        <taxon>Pinales</taxon>
        <taxon>Pinaceae</taxon>
        <taxon>Picea</taxon>
    </lineage>
</organism>
<keyword evidence="1" id="KW-0812">Transmembrane</keyword>
<name>D5A8J0_PICSI</name>
<keyword evidence="1" id="KW-0472">Membrane</keyword>
<dbReference type="AlphaFoldDB" id="D5A8J0"/>
<dbReference type="EMBL" id="BT122485">
    <property type="protein sequence ID" value="ADE75859.1"/>
    <property type="molecule type" value="mRNA"/>
</dbReference>
<reference evidence="2" key="1">
    <citation type="submission" date="2010-04" db="EMBL/GenBank/DDBJ databases">
        <authorList>
            <person name="Reid K.E."/>
            <person name="Liao N."/>
            <person name="Chan S."/>
            <person name="Docking R."/>
            <person name="Taylor G."/>
            <person name="Moore R."/>
            <person name="Mayo M."/>
            <person name="Munro S."/>
            <person name="King J."/>
            <person name="Yanchuk A."/>
            <person name="Holt R."/>
            <person name="Jones S."/>
            <person name="Marra M."/>
            <person name="Ritland C.E."/>
            <person name="Ritland K."/>
            <person name="Bohlmann J."/>
        </authorList>
    </citation>
    <scope>NUCLEOTIDE SEQUENCE</scope>
    <source>
        <tissue evidence="2">Buds collected with no treatment. Collection October 2007</tissue>
    </source>
</reference>
<proteinExistence type="evidence at transcript level"/>
<feature type="transmembrane region" description="Helical" evidence="1">
    <location>
        <begin position="12"/>
        <end position="30"/>
    </location>
</feature>
<protein>
    <submittedName>
        <fullName evidence="2">Uncharacterized protein</fullName>
    </submittedName>
</protein>
<evidence type="ECO:0000256" key="1">
    <source>
        <dbReference type="SAM" id="Phobius"/>
    </source>
</evidence>
<keyword evidence="1" id="KW-1133">Transmembrane helix</keyword>
<accession>D5A8J0</accession>